<keyword evidence="2" id="KW-1185">Reference proteome</keyword>
<sequence length="61" mass="6815">MLEQTLNGTANSQKLSREVQHIMESPDVGGLLKRRTEQVIWQARHSTANAGDRMLESTVHG</sequence>
<dbReference type="AlphaFoldDB" id="A0A1W1W6R1"/>
<dbReference type="RefSeq" id="WP_242940604.1">
    <property type="nucleotide sequence ID" value="NZ_FWWY01000001.1"/>
</dbReference>
<dbReference type="Proteomes" id="UP000192660">
    <property type="component" value="Unassembled WGS sequence"/>
</dbReference>
<reference evidence="2" key="1">
    <citation type="submission" date="2017-04" db="EMBL/GenBank/DDBJ databases">
        <authorList>
            <person name="Varghese N."/>
            <person name="Submissions S."/>
        </authorList>
    </citation>
    <scope>NUCLEOTIDE SEQUENCE [LARGE SCALE GENOMIC DNA]</scope>
    <source>
        <strain evidence="2">DSM 9293</strain>
    </source>
</reference>
<accession>A0A1W1W6R1</accession>
<protein>
    <submittedName>
        <fullName evidence="1">Uncharacterized protein</fullName>
    </submittedName>
</protein>
<organism evidence="1 2">
    <name type="scientific">Sulfobacillus thermosulfidooxidans (strain DSM 9293 / VKM B-1269 / AT-1)</name>
    <dbReference type="NCBI Taxonomy" id="929705"/>
    <lineage>
        <taxon>Bacteria</taxon>
        <taxon>Bacillati</taxon>
        <taxon>Bacillota</taxon>
        <taxon>Clostridia</taxon>
        <taxon>Eubacteriales</taxon>
        <taxon>Clostridiales Family XVII. Incertae Sedis</taxon>
        <taxon>Sulfobacillus</taxon>
    </lineage>
</organism>
<evidence type="ECO:0000313" key="1">
    <source>
        <dbReference type="EMBL" id="SMC01892.1"/>
    </source>
</evidence>
<evidence type="ECO:0000313" key="2">
    <source>
        <dbReference type="Proteomes" id="UP000192660"/>
    </source>
</evidence>
<dbReference type="EMBL" id="FWWY01000001">
    <property type="protein sequence ID" value="SMC01892.1"/>
    <property type="molecule type" value="Genomic_DNA"/>
</dbReference>
<proteinExistence type="predicted"/>
<gene>
    <name evidence="1" type="ORF">SAMN00768000_0139</name>
</gene>
<name>A0A1W1W6R1_SULTA</name>